<organism evidence="3 4">
    <name type="scientific">Roseateles toxinivorans</name>
    <dbReference type="NCBI Taxonomy" id="270368"/>
    <lineage>
        <taxon>Bacteria</taxon>
        <taxon>Pseudomonadati</taxon>
        <taxon>Pseudomonadota</taxon>
        <taxon>Betaproteobacteria</taxon>
        <taxon>Burkholderiales</taxon>
        <taxon>Sphaerotilaceae</taxon>
        <taxon>Roseateles</taxon>
    </lineage>
</organism>
<keyword evidence="2" id="KW-0732">Signal</keyword>
<feature type="signal peptide" evidence="2">
    <location>
        <begin position="1"/>
        <end position="20"/>
    </location>
</feature>
<evidence type="ECO:0000256" key="2">
    <source>
        <dbReference type="SAM" id="SignalP"/>
    </source>
</evidence>
<dbReference type="RefSeq" id="WP_133700040.1">
    <property type="nucleotide sequence ID" value="NZ_SNXS01000002.1"/>
</dbReference>
<dbReference type="Proteomes" id="UP000295361">
    <property type="component" value="Unassembled WGS sequence"/>
</dbReference>
<proteinExistence type="predicted"/>
<protein>
    <submittedName>
        <fullName evidence="3">LVIVD repeat-containing protein</fullName>
    </submittedName>
</protein>
<dbReference type="AlphaFoldDB" id="A0A4V3CTJ8"/>
<feature type="region of interest" description="Disordered" evidence="1">
    <location>
        <begin position="26"/>
        <end position="63"/>
    </location>
</feature>
<feature type="chain" id="PRO_5020666658" evidence="2">
    <location>
        <begin position="21"/>
        <end position="555"/>
    </location>
</feature>
<dbReference type="InterPro" id="IPR013211">
    <property type="entry name" value="LVIVD"/>
</dbReference>
<dbReference type="OrthoDB" id="8375at2"/>
<reference evidence="3 4" key="1">
    <citation type="submission" date="2019-03" db="EMBL/GenBank/DDBJ databases">
        <title>Genomic Encyclopedia of Type Strains, Phase IV (KMG-IV): sequencing the most valuable type-strain genomes for metagenomic binning, comparative biology and taxonomic classification.</title>
        <authorList>
            <person name="Goeker M."/>
        </authorList>
    </citation>
    <scope>NUCLEOTIDE SEQUENCE [LARGE SCALE GENOMIC DNA]</scope>
    <source>
        <strain evidence="3 4">DSM 16998</strain>
    </source>
</reference>
<evidence type="ECO:0000256" key="1">
    <source>
        <dbReference type="SAM" id="MobiDB-lite"/>
    </source>
</evidence>
<dbReference type="InParanoid" id="A0A4V3CTJ8"/>
<comment type="caution">
    <text evidence="3">The sequence shown here is derived from an EMBL/GenBank/DDBJ whole genome shotgun (WGS) entry which is preliminary data.</text>
</comment>
<dbReference type="EMBL" id="SNXS01000002">
    <property type="protein sequence ID" value="TDP72584.1"/>
    <property type="molecule type" value="Genomic_DNA"/>
</dbReference>
<sequence length="555" mass="61924">MKPSLIALLISAGLAHQALAQTIVPPAPGTAKVPVKEERENAKGTPGEPARPDPSSFGLDPATGIYKHPAETPSIGGTHPFKGSLDYLDQNSYLHNTKVEALYPEMLGSPYHSWQTTVDMNGRRYMVIHEKSFYKVFDITDPRKAEMVANKKWAWGGNEHPFGPLTIQYNDKLKKHVAVQCYEVTRFGILENKYSPEQKAKVDIIRNQPLLRGFRVFEMDSPDPAQWKKIAELPLDAYSAPDRFPQQGSGCGDVPVYWGGKYLFVSGAPDDSFANQEYGNFLYNQAQMAFDLSDPHKPQRLSTWWVPGSRLGEEEEYKKNPRVGKKTAWMGARMPLFIPKDPEKGGKYGYAAMGGMGFHVLDVSDPARMKRVGKLDMPVSQAGTEGDNIDVTKVEKTGVVYYSGYPLNEDCYEPYKDIYAIDVKDPANPKILATLPRPTPPKGAPFTDYCQRRGSFGPKRTGYWHQPGTPSDKYLVYAFYNAGAQIFDVSNPAAPKIAGYFVPPTVNPKVNLHHGDQTHGVFIEWDRKLIWVFTNHGAYAVSTPLLGTPKFDLKP</sequence>
<evidence type="ECO:0000313" key="4">
    <source>
        <dbReference type="Proteomes" id="UP000295361"/>
    </source>
</evidence>
<keyword evidence="4" id="KW-1185">Reference proteome</keyword>
<dbReference type="Pfam" id="PF08309">
    <property type="entry name" value="LVIVD"/>
    <property type="match status" value="2"/>
</dbReference>
<gene>
    <name evidence="3" type="ORF">DES47_102329</name>
</gene>
<name>A0A4V3CTJ8_9BURK</name>
<evidence type="ECO:0000313" key="3">
    <source>
        <dbReference type="EMBL" id="TDP72584.1"/>
    </source>
</evidence>
<accession>A0A4V3CTJ8</accession>